<evidence type="ECO:0000313" key="18">
    <source>
        <dbReference type="EMBL" id="KAH6646261.1"/>
    </source>
</evidence>
<sequence>MLTTSLTLLTACLALPEIAHAGFILGSQSNIAVYYGQNSLGKKGSQQRLSAYCSDSKFNIIPLAFMNGISTPITNFANAGDNCTVYSGTQLLNCPQLEQDIILCQNTYQKTIILSLGGATYSEGGFSSPTAAQTAAANVWDLFGPNNGAANRPFGSAVVDGFDFDFEASTQNAAPFAQKLRDLMDAAHNKKYYLTAAPQCPYPDLAQEEILLNVKLDFVMVQFYNNYCGALSFDTDVVTQDNFNMERWDTWARSTSKNDKVKILLGVPANTGAGAGYLSATELTPVINYCKQFSSFGGVMMWDMSQMVANVGFLDGVYAALSRAAASGSTIIQVGSSSSTTANSGSVVTSTTRRTTTTTTTRAPGASTSTSTSRLIASTNSPEQPSTLPGTSGICNCPLQTIVTVTATVFTTSAPTALTNTSTARTSTTPATSTTSSVSTRTTATSVSQASAAGTVAAVNQWQQCGGRGYTGPTQCRAPYKCVSASEWWADCR</sequence>
<keyword evidence="11" id="KW-0624">Polysaccharide degradation</keyword>
<dbReference type="GO" id="GO:0030248">
    <property type="term" value="F:cellulose binding"/>
    <property type="evidence" value="ECO:0007669"/>
    <property type="project" value="InterPro"/>
</dbReference>
<evidence type="ECO:0000313" key="19">
    <source>
        <dbReference type="Proteomes" id="UP000758603"/>
    </source>
</evidence>
<evidence type="ECO:0000256" key="14">
    <source>
        <dbReference type="SAM" id="MobiDB-lite"/>
    </source>
</evidence>
<evidence type="ECO:0000256" key="2">
    <source>
        <dbReference type="ARBA" id="ARBA00004613"/>
    </source>
</evidence>
<accession>A0A9P8RLH3</accession>
<dbReference type="SUPFAM" id="SSF51445">
    <property type="entry name" value="(Trans)glycosidases"/>
    <property type="match status" value="1"/>
</dbReference>
<evidence type="ECO:0000256" key="13">
    <source>
        <dbReference type="RuleBase" id="RU000489"/>
    </source>
</evidence>
<evidence type="ECO:0000259" key="16">
    <source>
        <dbReference type="PROSITE" id="PS51164"/>
    </source>
</evidence>
<comment type="subcellular location">
    <subcellularLocation>
        <location evidence="2">Secreted</location>
    </subcellularLocation>
</comment>
<dbReference type="InterPro" id="IPR035971">
    <property type="entry name" value="CBD_sf"/>
</dbReference>
<dbReference type="InterPro" id="IPR000254">
    <property type="entry name" value="CBD"/>
</dbReference>
<evidence type="ECO:0000256" key="11">
    <source>
        <dbReference type="ARBA" id="ARBA00023326"/>
    </source>
</evidence>
<reference evidence="18" key="1">
    <citation type="journal article" date="2021" name="Nat. Commun.">
        <title>Genetic determinants of endophytism in the Arabidopsis root mycobiome.</title>
        <authorList>
            <person name="Mesny F."/>
            <person name="Miyauchi S."/>
            <person name="Thiergart T."/>
            <person name="Pickel B."/>
            <person name="Atanasova L."/>
            <person name="Karlsson M."/>
            <person name="Huettel B."/>
            <person name="Barry K.W."/>
            <person name="Haridas S."/>
            <person name="Chen C."/>
            <person name="Bauer D."/>
            <person name="Andreopoulos W."/>
            <person name="Pangilinan J."/>
            <person name="LaButti K."/>
            <person name="Riley R."/>
            <person name="Lipzen A."/>
            <person name="Clum A."/>
            <person name="Drula E."/>
            <person name="Henrissat B."/>
            <person name="Kohler A."/>
            <person name="Grigoriev I.V."/>
            <person name="Martin F.M."/>
            <person name="Hacquard S."/>
        </authorList>
    </citation>
    <scope>NUCLEOTIDE SEQUENCE</scope>
    <source>
        <strain evidence="18">MPI-SDFR-AT-0073</strain>
    </source>
</reference>
<comment type="catalytic activity">
    <reaction evidence="1">
        <text>Random endo-hydrolysis of N-acetyl-beta-D-glucosaminide (1-&gt;4)-beta-linkages in chitin and chitodextrins.</text>
        <dbReference type="EC" id="3.2.1.14"/>
    </reaction>
</comment>
<dbReference type="InterPro" id="IPR050542">
    <property type="entry name" value="Glycosyl_Hydrlase18_Chitinase"/>
</dbReference>
<dbReference type="AlphaFoldDB" id="A0A9P8RLH3"/>
<evidence type="ECO:0000256" key="5">
    <source>
        <dbReference type="ARBA" id="ARBA00022669"/>
    </source>
</evidence>
<organism evidence="18 19">
    <name type="scientific">Truncatella angustata</name>
    <dbReference type="NCBI Taxonomy" id="152316"/>
    <lineage>
        <taxon>Eukaryota</taxon>
        <taxon>Fungi</taxon>
        <taxon>Dikarya</taxon>
        <taxon>Ascomycota</taxon>
        <taxon>Pezizomycotina</taxon>
        <taxon>Sordariomycetes</taxon>
        <taxon>Xylariomycetidae</taxon>
        <taxon>Amphisphaeriales</taxon>
        <taxon>Sporocadaceae</taxon>
        <taxon>Truncatella</taxon>
    </lineage>
</organism>
<evidence type="ECO:0000256" key="8">
    <source>
        <dbReference type="ARBA" id="ARBA00023024"/>
    </source>
</evidence>
<dbReference type="Pfam" id="PF00704">
    <property type="entry name" value="Glyco_hydro_18"/>
    <property type="match status" value="1"/>
</dbReference>
<feature type="compositionally biased region" description="Low complexity" evidence="14">
    <location>
        <begin position="336"/>
        <end position="374"/>
    </location>
</feature>
<keyword evidence="6 15" id="KW-0732">Signal</keyword>
<dbReference type="GO" id="GO:0008061">
    <property type="term" value="F:chitin binding"/>
    <property type="evidence" value="ECO:0007669"/>
    <property type="project" value="UniProtKB-KW"/>
</dbReference>
<dbReference type="EC" id="3.2.1.14" evidence="3"/>
<feature type="domain" description="GH18" evidence="17">
    <location>
        <begin position="29"/>
        <end position="324"/>
    </location>
</feature>
<dbReference type="Gene3D" id="3.20.20.80">
    <property type="entry name" value="Glycosidases"/>
    <property type="match status" value="1"/>
</dbReference>
<comment type="similarity">
    <text evidence="12">Belongs to the glycosyl hydrolase 18 family. Chitinase class III subfamily.</text>
</comment>
<dbReference type="GO" id="GO:0005576">
    <property type="term" value="C:extracellular region"/>
    <property type="evidence" value="ECO:0007669"/>
    <property type="project" value="UniProtKB-SubCell"/>
</dbReference>
<dbReference type="GeneID" id="70138470"/>
<dbReference type="PANTHER" id="PTHR45708:SF49">
    <property type="entry name" value="ENDOCHITINASE"/>
    <property type="match status" value="1"/>
</dbReference>
<feature type="region of interest" description="Disordered" evidence="14">
    <location>
        <begin position="420"/>
        <end position="442"/>
    </location>
</feature>
<dbReference type="CDD" id="cd02877">
    <property type="entry name" value="GH18_hevamine_XipI_class_III"/>
    <property type="match status" value="1"/>
</dbReference>
<keyword evidence="9" id="KW-0119">Carbohydrate metabolism</keyword>
<dbReference type="GO" id="GO:0000272">
    <property type="term" value="P:polysaccharide catabolic process"/>
    <property type="evidence" value="ECO:0007669"/>
    <property type="project" value="UniProtKB-KW"/>
</dbReference>
<evidence type="ECO:0000259" key="17">
    <source>
        <dbReference type="PROSITE" id="PS51910"/>
    </source>
</evidence>
<dbReference type="PANTHER" id="PTHR45708">
    <property type="entry name" value="ENDOCHITINASE"/>
    <property type="match status" value="1"/>
</dbReference>
<dbReference type="PROSITE" id="PS51910">
    <property type="entry name" value="GH18_2"/>
    <property type="match status" value="1"/>
</dbReference>
<evidence type="ECO:0000256" key="15">
    <source>
        <dbReference type="SAM" id="SignalP"/>
    </source>
</evidence>
<name>A0A9P8RLH3_9PEZI</name>
<dbReference type="InterPro" id="IPR001579">
    <property type="entry name" value="Glyco_hydro_18_chit_AS"/>
</dbReference>
<keyword evidence="10 13" id="KW-0326">Glycosidase</keyword>
<dbReference type="PROSITE" id="PS01095">
    <property type="entry name" value="GH18_1"/>
    <property type="match status" value="1"/>
</dbReference>
<keyword evidence="19" id="KW-1185">Reference proteome</keyword>
<dbReference type="SUPFAM" id="SSF57180">
    <property type="entry name" value="Cellulose-binding domain"/>
    <property type="match status" value="1"/>
</dbReference>
<evidence type="ECO:0000256" key="12">
    <source>
        <dbReference type="ARBA" id="ARBA00025727"/>
    </source>
</evidence>
<keyword evidence="4" id="KW-0964">Secreted</keyword>
<evidence type="ECO:0000256" key="1">
    <source>
        <dbReference type="ARBA" id="ARBA00000822"/>
    </source>
</evidence>
<keyword evidence="7 13" id="KW-0378">Hydrolase</keyword>
<keyword evidence="8" id="KW-0146">Chitin degradation</keyword>
<comment type="caution">
    <text evidence="18">The sequence shown here is derived from an EMBL/GenBank/DDBJ whole genome shotgun (WGS) entry which is preliminary data.</text>
</comment>
<dbReference type="Pfam" id="PF00734">
    <property type="entry name" value="CBM_1"/>
    <property type="match status" value="1"/>
</dbReference>
<evidence type="ECO:0000256" key="3">
    <source>
        <dbReference type="ARBA" id="ARBA00012729"/>
    </source>
</evidence>
<dbReference type="OrthoDB" id="2425929at2759"/>
<dbReference type="Proteomes" id="UP000758603">
    <property type="component" value="Unassembled WGS sequence"/>
</dbReference>
<evidence type="ECO:0000256" key="6">
    <source>
        <dbReference type="ARBA" id="ARBA00022729"/>
    </source>
</evidence>
<evidence type="ECO:0000256" key="4">
    <source>
        <dbReference type="ARBA" id="ARBA00022525"/>
    </source>
</evidence>
<feature type="domain" description="CBM1" evidence="16">
    <location>
        <begin position="457"/>
        <end position="493"/>
    </location>
</feature>
<dbReference type="EMBL" id="JAGPXC010000010">
    <property type="protein sequence ID" value="KAH6646261.1"/>
    <property type="molecule type" value="Genomic_DNA"/>
</dbReference>
<evidence type="ECO:0000256" key="10">
    <source>
        <dbReference type="ARBA" id="ARBA00023295"/>
    </source>
</evidence>
<dbReference type="GO" id="GO:0008843">
    <property type="term" value="F:endochitinase activity"/>
    <property type="evidence" value="ECO:0007669"/>
    <property type="project" value="UniProtKB-EC"/>
</dbReference>
<feature type="region of interest" description="Disordered" evidence="14">
    <location>
        <begin position="336"/>
        <end position="390"/>
    </location>
</feature>
<dbReference type="InterPro" id="IPR017853">
    <property type="entry name" value="GH"/>
</dbReference>
<gene>
    <name evidence="18" type="ORF">BKA67DRAFT_97518</name>
</gene>
<evidence type="ECO:0000256" key="9">
    <source>
        <dbReference type="ARBA" id="ARBA00023277"/>
    </source>
</evidence>
<feature type="signal peptide" evidence="15">
    <location>
        <begin position="1"/>
        <end position="21"/>
    </location>
</feature>
<keyword evidence="5" id="KW-0147">Chitin-binding</keyword>
<proteinExistence type="inferred from homology"/>
<dbReference type="InterPro" id="IPR045321">
    <property type="entry name" value="Cts1-like"/>
</dbReference>
<dbReference type="GO" id="GO:0006032">
    <property type="term" value="P:chitin catabolic process"/>
    <property type="evidence" value="ECO:0007669"/>
    <property type="project" value="UniProtKB-KW"/>
</dbReference>
<feature type="compositionally biased region" description="Polar residues" evidence="14">
    <location>
        <begin position="375"/>
        <end position="390"/>
    </location>
</feature>
<dbReference type="PROSITE" id="PS51164">
    <property type="entry name" value="CBM1_2"/>
    <property type="match status" value="1"/>
</dbReference>
<protein>
    <recommendedName>
        <fullName evidence="3">chitinase</fullName>
        <ecNumber evidence="3">3.2.1.14</ecNumber>
    </recommendedName>
</protein>
<dbReference type="InterPro" id="IPR001223">
    <property type="entry name" value="Glyco_hydro18_cat"/>
</dbReference>
<feature type="chain" id="PRO_5040345621" description="chitinase" evidence="15">
    <location>
        <begin position="22"/>
        <end position="493"/>
    </location>
</feature>
<dbReference type="RefSeq" id="XP_045952775.1">
    <property type="nucleotide sequence ID" value="XM_046109579.1"/>
</dbReference>
<evidence type="ECO:0000256" key="7">
    <source>
        <dbReference type="ARBA" id="ARBA00022801"/>
    </source>
</evidence>
<dbReference type="SMART" id="SM00236">
    <property type="entry name" value="fCBD"/>
    <property type="match status" value="1"/>
</dbReference>